<dbReference type="InterPro" id="IPR017871">
    <property type="entry name" value="ABC_transporter-like_CS"/>
</dbReference>
<dbReference type="Proteomes" id="UP000198749">
    <property type="component" value="Unassembled WGS sequence"/>
</dbReference>
<dbReference type="GO" id="GO:0005524">
    <property type="term" value="F:ATP binding"/>
    <property type="evidence" value="ECO:0007669"/>
    <property type="project" value="UniProtKB-KW"/>
</dbReference>
<dbReference type="SUPFAM" id="SSF52540">
    <property type="entry name" value="P-loop containing nucleoside triphosphate hydrolases"/>
    <property type="match status" value="1"/>
</dbReference>
<dbReference type="InterPro" id="IPR012693">
    <property type="entry name" value="ABC_transpr_PhnC"/>
</dbReference>
<dbReference type="GO" id="GO:0016887">
    <property type="term" value="F:ATP hydrolysis activity"/>
    <property type="evidence" value="ECO:0007669"/>
    <property type="project" value="InterPro"/>
</dbReference>
<evidence type="ECO:0000256" key="7">
    <source>
        <dbReference type="ARBA" id="ARBA00023136"/>
    </source>
</evidence>
<evidence type="ECO:0000313" key="9">
    <source>
        <dbReference type="EMBL" id="SEQ10921.1"/>
    </source>
</evidence>
<dbReference type="InterPro" id="IPR027417">
    <property type="entry name" value="P-loop_NTPase"/>
</dbReference>
<evidence type="ECO:0000313" key="10">
    <source>
        <dbReference type="Proteomes" id="UP000198749"/>
    </source>
</evidence>
<dbReference type="GO" id="GO:0005886">
    <property type="term" value="C:plasma membrane"/>
    <property type="evidence" value="ECO:0007669"/>
    <property type="project" value="UniProtKB-SubCell"/>
</dbReference>
<dbReference type="NCBIfam" id="TIGR02315">
    <property type="entry name" value="ABC_phnC"/>
    <property type="match status" value="1"/>
</dbReference>
<reference evidence="10" key="1">
    <citation type="submission" date="2016-10" db="EMBL/GenBank/DDBJ databases">
        <authorList>
            <person name="Varghese N."/>
            <person name="Submissions S."/>
        </authorList>
    </citation>
    <scope>NUCLEOTIDE SEQUENCE [LARGE SCALE GENOMIC DNA]</scope>
    <source>
        <strain evidence="10">DSM 18887</strain>
    </source>
</reference>
<comment type="subcellular location">
    <subcellularLocation>
        <location evidence="1">Cell inner membrane</location>
        <topology evidence="1">Peripheral membrane protein</topology>
    </subcellularLocation>
</comment>
<proteinExistence type="predicted"/>
<keyword evidence="3" id="KW-1003">Cell membrane</keyword>
<keyword evidence="6" id="KW-1278">Translocase</keyword>
<name>A0A1H9DC21_9GAMM</name>
<evidence type="ECO:0000256" key="2">
    <source>
        <dbReference type="ARBA" id="ARBA00022448"/>
    </source>
</evidence>
<dbReference type="PANTHER" id="PTHR43166">
    <property type="entry name" value="AMINO ACID IMPORT ATP-BINDING PROTEIN"/>
    <property type="match status" value="1"/>
</dbReference>
<evidence type="ECO:0000256" key="1">
    <source>
        <dbReference type="ARBA" id="ARBA00004417"/>
    </source>
</evidence>
<dbReference type="CDD" id="cd03256">
    <property type="entry name" value="ABC_PhnC_transporter"/>
    <property type="match status" value="1"/>
</dbReference>
<dbReference type="Pfam" id="PF00005">
    <property type="entry name" value="ABC_tran"/>
    <property type="match status" value="1"/>
</dbReference>
<sequence length="280" mass="30797">MPAIKITALRKSFNRVAVLKDVSIEVQKGEMVALIGSSGSGKSTLMRHLSGLTFANRNSPSMVEVLGRKVQQNGRPAKELRATRARIGNVFQQFNLVNRLSVQTNVLIGALSRIPTYRSLLGWFTDEEKLKALEALESVGLRQHALKRASDLSGGQQQRVAIARALMQEAEIILADEPIASLDPESSRQVMETLQRINQEMGITVVVTLHQVEYAQKYCSRAIALKEGEIYFDGSIDGLETSLLTDLYGTQISEGTLGSQAHEVPVKHSHLDLNPELNPV</sequence>
<protein>
    <submittedName>
        <fullName evidence="9">Phosphonate transport system ATP-binding protein</fullName>
    </submittedName>
</protein>
<dbReference type="Gene3D" id="3.40.50.300">
    <property type="entry name" value="P-loop containing nucleotide triphosphate hydrolases"/>
    <property type="match status" value="1"/>
</dbReference>
<dbReference type="STRING" id="355243.SAMN03080615_00464"/>
<keyword evidence="10" id="KW-1185">Reference proteome</keyword>
<dbReference type="SMART" id="SM00382">
    <property type="entry name" value="AAA"/>
    <property type="match status" value="1"/>
</dbReference>
<evidence type="ECO:0000256" key="4">
    <source>
        <dbReference type="ARBA" id="ARBA00022741"/>
    </source>
</evidence>
<organism evidence="9 10">
    <name type="scientific">Amphritea atlantica</name>
    <dbReference type="NCBI Taxonomy" id="355243"/>
    <lineage>
        <taxon>Bacteria</taxon>
        <taxon>Pseudomonadati</taxon>
        <taxon>Pseudomonadota</taxon>
        <taxon>Gammaproteobacteria</taxon>
        <taxon>Oceanospirillales</taxon>
        <taxon>Oceanospirillaceae</taxon>
        <taxon>Amphritea</taxon>
    </lineage>
</organism>
<keyword evidence="7" id="KW-0472">Membrane</keyword>
<dbReference type="OrthoDB" id="9802264at2"/>
<dbReference type="RefSeq" id="WP_091353359.1">
    <property type="nucleotide sequence ID" value="NZ_AP025284.1"/>
</dbReference>
<evidence type="ECO:0000259" key="8">
    <source>
        <dbReference type="PROSITE" id="PS50893"/>
    </source>
</evidence>
<dbReference type="PROSITE" id="PS50893">
    <property type="entry name" value="ABC_TRANSPORTER_2"/>
    <property type="match status" value="1"/>
</dbReference>
<accession>A0A1H9DC21</accession>
<dbReference type="AlphaFoldDB" id="A0A1H9DC21"/>
<keyword evidence="4" id="KW-0547">Nucleotide-binding</keyword>
<dbReference type="EMBL" id="FOGB01000001">
    <property type="protein sequence ID" value="SEQ10921.1"/>
    <property type="molecule type" value="Genomic_DNA"/>
</dbReference>
<dbReference type="GO" id="GO:0015416">
    <property type="term" value="F:ABC-type phosphonate transporter activity"/>
    <property type="evidence" value="ECO:0007669"/>
    <property type="project" value="InterPro"/>
</dbReference>
<dbReference type="PROSITE" id="PS00211">
    <property type="entry name" value="ABC_TRANSPORTER_1"/>
    <property type="match status" value="1"/>
</dbReference>
<dbReference type="PANTHER" id="PTHR43166:SF6">
    <property type="entry name" value="PHOSPHONATES IMPORT ATP-BINDING PROTEIN PHNC"/>
    <property type="match status" value="1"/>
</dbReference>
<dbReference type="InterPro" id="IPR003439">
    <property type="entry name" value="ABC_transporter-like_ATP-bd"/>
</dbReference>
<evidence type="ECO:0000256" key="6">
    <source>
        <dbReference type="ARBA" id="ARBA00022967"/>
    </source>
</evidence>
<feature type="domain" description="ABC transporter" evidence="8">
    <location>
        <begin position="4"/>
        <end position="252"/>
    </location>
</feature>
<evidence type="ECO:0000256" key="3">
    <source>
        <dbReference type="ARBA" id="ARBA00022475"/>
    </source>
</evidence>
<evidence type="ECO:0000256" key="5">
    <source>
        <dbReference type="ARBA" id="ARBA00022840"/>
    </source>
</evidence>
<dbReference type="InterPro" id="IPR050086">
    <property type="entry name" value="MetN_ABC_transporter-like"/>
</dbReference>
<dbReference type="InterPro" id="IPR003593">
    <property type="entry name" value="AAA+_ATPase"/>
</dbReference>
<keyword evidence="5 9" id="KW-0067">ATP-binding</keyword>
<gene>
    <name evidence="9" type="ORF">SAMN03080615_00464</name>
</gene>
<keyword evidence="2" id="KW-0813">Transport</keyword>